<comment type="caution">
    <text evidence="10">The sequence shown here is derived from an EMBL/GenBank/DDBJ whole genome shotgun (WGS) entry which is preliminary data.</text>
</comment>
<dbReference type="PANTHER" id="PTHR30026:SF22">
    <property type="entry name" value="OUTER MEMBRANE EFFLUX PROTEIN"/>
    <property type="match status" value="1"/>
</dbReference>
<dbReference type="Proteomes" id="UP000680815">
    <property type="component" value="Unassembled WGS sequence"/>
</dbReference>
<evidence type="ECO:0000256" key="3">
    <source>
        <dbReference type="ARBA" id="ARBA00022448"/>
    </source>
</evidence>
<dbReference type="EMBL" id="JAGIYZ010000002">
    <property type="protein sequence ID" value="MBP0463133.1"/>
    <property type="molecule type" value="Genomic_DNA"/>
</dbReference>
<gene>
    <name evidence="10" type="ORF">J5Y09_04355</name>
</gene>
<evidence type="ECO:0000313" key="10">
    <source>
        <dbReference type="EMBL" id="MBP0463133.1"/>
    </source>
</evidence>
<dbReference type="InterPro" id="IPR051906">
    <property type="entry name" value="TolC-like"/>
</dbReference>
<sequence length="490" mass="53072">MALPPSGAAWSQSLQEALAAAYANNPTLLAARAQLRATDEEVPRALSGWRPSVIISGAAGYSDTTNRSQASVPIQRDFAGNVRNEDTAGLPFSAYTNSPRNTGSLQATVTQPIYRGGRTTAQTRQAENAVYAQRSRLLQTEQQVLLESVAAYVAVIRDQEEVRLNTNNVQVLNRQLQATNERFRVGEITRTDVAQAEARLAQARFQLDQAQGNLQSSRAVFLRLVGVEPARVTAPPPLAAPVRSRDEAVRLASDNNPAVVAAMFDEASARDNIDVQFSTLMPQVSVNASTFRIDNNASRGSRQTGAQVTANLSVPLYQGGAEHAAVRQARQQAQRARQAVDDARRLSAQQATQAWETLGSARAQVESVRAQIRAQEIALDGVQREAVVGSRTTLDVLNAEQELLTARVNLVRSLATLINASYSLAATIGRLTAQDLNLPVQVYDPRAYYNTVRDRWAGTGDYSDTAQQAPTPQSAIQVQTLPPPSGQRRP</sequence>
<keyword evidence="3" id="KW-0813">Transport</keyword>
<comment type="subcellular location">
    <subcellularLocation>
        <location evidence="1">Cell outer membrane</location>
    </subcellularLocation>
</comment>
<protein>
    <submittedName>
        <fullName evidence="10">TolC family outer membrane protein</fullName>
    </submittedName>
</protein>
<evidence type="ECO:0000256" key="4">
    <source>
        <dbReference type="ARBA" id="ARBA00022452"/>
    </source>
</evidence>
<comment type="similarity">
    <text evidence="2">Belongs to the outer membrane factor (OMF) (TC 1.B.17) family.</text>
</comment>
<feature type="coiled-coil region" evidence="8">
    <location>
        <begin position="326"/>
        <end position="385"/>
    </location>
</feature>
<evidence type="ECO:0000313" key="11">
    <source>
        <dbReference type="Proteomes" id="UP000680815"/>
    </source>
</evidence>
<keyword evidence="4" id="KW-1134">Transmembrane beta strand</keyword>
<feature type="compositionally biased region" description="Pro residues" evidence="9">
    <location>
        <begin position="481"/>
        <end position="490"/>
    </location>
</feature>
<reference evidence="10 11" key="1">
    <citation type="submission" date="2021-03" db="EMBL/GenBank/DDBJ databases">
        <authorList>
            <person name="So Y."/>
        </authorList>
    </citation>
    <scope>NUCLEOTIDE SEQUENCE [LARGE SCALE GENOMIC DNA]</scope>
    <source>
        <strain evidence="10 11">PWR1</strain>
    </source>
</reference>
<dbReference type="PANTHER" id="PTHR30026">
    <property type="entry name" value="OUTER MEMBRANE PROTEIN TOLC"/>
    <property type="match status" value="1"/>
</dbReference>
<feature type="compositionally biased region" description="Polar residues" evidence="9">
    <location>
        <begin position="462"/>
        <end position="480"/>
    </location>
</feature>
<dbReference type="Pfam" id="PF02321">
    <property type="entry name" value="OEP"/>
    <property type="match status" value="2"/>
</dbReference>
<keyword evidence="8" id="KW-0175">Coiled coil</keyword>
<evidence type="ECO:0000256" key="8">
    <source>
        <dbReference type="SAM" id="Coils"/>
    </source>
</evidence>
<proteinExistence type="inferred from homology"/>
<dbReference type="InterPro" id="IPR003423">
    <property type="entry name" value="OMP_efflux"/>
</dbReference>
<keyword evidence="6" id="KW-0472">Membrane</keyword>
<evidence type="ECO:0000256" key="1">
    <source>
        <dbReference type="ARBA" id="ARBA00004442"/>
    </source>
</evidence>
<keyword evidence="5" id="KW-0812">Transmembrane</keyword>
<dbReference type="SUPFAM" id="SSF56954">
    <property type="entry name" value="Outer membrane efflux proteins (OEP)"/>
    <property type="match status" value="1"/>
</dbReference>
<keyword evidence="11" id="KW-1185">Reference proteome</keyword>
<dbReference type="NCBIfam" id="TIGR01844">
    <property type="entry name" value="type_I_sec_TolC"/>
    <property type="match status" value="1"/>
</dbReference>
<evidence type="ECO:0000256" key="5">
    <source>
        <dbReference type="ARBA" id="ARBA00022692"/>
    </source>
</evidence>
<evidence type="ECO:0000256" key="6">
    <source>
        <dbReference type="ARBA" id="ARBA00023136"/>
    </source>
</evidence>
<feature type="region of interest" description="Disordered" evidence="9">
    <location>
        <begin position="459"/>
        <end position="490"/>
    </location>
</feature>
<organism evidence="10 11">
    <name type="scientific">Roseomonas nitratireducens</name>
    <dbReference type="NCBI Taxonomy" id="2820810"/>
    <lineage>
        <taxon>Bacteria</taxon>
        <taxon>Pseudomonadati</taxon>
        <taxon>Pseudomonadota</taxon>
        <taxon>Alphaproteobacteria</taxon>
        <taxon>Acetobacterales</taxon>
        <taxon>Roseomonadaceae</taxon>
        <taxon>Roseomonas</taxon>
    </lineage>
</organism>
<dbReference type="Gene3D" id="1.20.1600.10">
    <property type="entry name" value="Outer membrane efflux proteins (OEP)"/>
    <property type="match status" value="1"/>
</dbReference>
<dbReference type="InterPro" id="IPR010130">
    <property type="entry name" value="T1SS_OMP_TolC"/>
</dbReference>
<evidence type="ECO:0000256" key="9">
    <source>
        <dbReference type="SAM" id="MobiDB-lite"/>
    </source>
</evidence>
<accession>A0ABS4AP41</accession>
<keyword evidence="7" id="KW-0998">Cell outer membrane</keyword>
<name>A0ABS4AP41_9PROT</name>
<evidence type="ECO:0000256" key="7">
    <source>
        <dbReference type="ARBA" id="ARBA00023237"/>
    </source>
</evidence>
<evidence type="ECO:0000256" key="2">
    <source>
        <dbReference type="ARBA" id="ARBA00007613"/>
    </source>
</evidence>